<feature type="modified residue" description="4-aspartylphosphate" evidence="2">
    <location>
        <position position="87"/>
    </location>
</feature>
<proteinExistence type="predicted"/>
<dbReference type="PANTHER" id="PTHR44591">
    <property type="entry name" value="STRESS RESPONSE REGULATOR PROTEIN 1"/>
    <property type="match status" value="1"/>
</dbReference>
<evidence type="ECO:0000256" key="1">
    <source>
        <dbReference type="ARBA" id="ARBA00022553"/>
    </source>
</evidence>
<dbReference type="Pfam" id="PF00072">
    <property type="entry name" value="Response_reg"/>
    <property type="match status" value="1"/>
</dbReference>
<organism evidence="4 5">
    <name type="scientific">Nostoc flagelliforme FACHB-838</name>
    <dbReference type="NCBI Taxonomy" id="2692904"/>
    <lineage>
        <taxon>Bacteria</taxon>
        <taxon>Bacillati</taxon>
        <taxon>Cyanobacteriota</taxon>
        <taxon>Cyanophyceae</taxon>
        <taxon>Nostocales</taxon>
        <taxon>Nostocaceae</taxon>
        <taxon>Nostoc</taxon>
    </lineage>
</organism>
<feature type="domain" description="Response regulatory" evidence="3">
    <location>
        <begin position="36"/>
        <end position="134"/>
    </location>
</feature>
<dbReference type="Proteomes" id="UP000623440">
    <property type="component" value="Unassembled WGS sequence"/>
</dbReference>
<keyword evidence="1 2" id="KW-0597">Phosphoprotein</keyword>
<dbReference type="EMBL" id="JACJSI010000510">
    <property type="protein sequence ID" value="MBD2536625.1"/>
    <property type="molecule type" value="Genomic_DNA"/>
</dbReference>
<dbReference type="SUPFAM" id="SSF52172">
    <property type="entry name" value="CheY-like"/>
    <property type="match status" value="1"/>
</dbReference>
<dbReference type="InterPro" id="IPR011006">
    <property type="entry name" value="CheY-like_superfamily"/>
</dbReference>
<dbReference type="InterPro" id="IPR001789">
    <property type="entry name" value="Sig_transdc_resp-reg_receiver"/>
</dbReference>
<evidence type="ECO:0000313" key="5">
    <source>
        <dbReference type="Proteomes" id="UP000623440"/>
    </source>
</evidence>
<accession>A0ABR8E7Z1</accession>
<evidence type="ECO:0000259" key="3">
    <source>
        <dbReference type="PROSITE" id="PS50110"/>
    </source>
</evidence>
<keyword evidence="5" id="KW-1185">Reference proteome</keyword>
<comment type="caution">
    <text evidence="4">The sequence shown here is derived from an EMBL/GenBank/DDBJ whole genome shotgun (WGS) entry which is preliminary data.</text>
</comment>
<sequence length="134" mass="14880">MLPEITPPTYLKPSLLSETPDTLDGKNSSLTLEGLCILAVDDQADSRDLIKWMLSDFGAEVVVVTSAREVIAALTESPGRYDLLLADIRMPDDDGISLIRQVRALEPEAGYQFCMKLHRMKRLESMLGNHSSFL</sequence>
<reference evidence="4 5" key="1">
    <citation type="journal article" date="2020" name="ISME J.">
        <title>Comparative genomics reveals insights into cyanobacterial evolution and habitat adaptation.</title>
        <authorList>
            <person name="Chen M.Y."/>
            <person name="Teng W.K."/>
            <person name="Zhao L."/>
            <person name="Hu C.X."/>
            <person name="Zhou Y.K."/>
            <person name="Han B.P."/>
            <person name="Song L.R."/>
            <person name="Shu W.S."/>
        </authorList>
    </citation>
    <scope>NUCLEOTIDE SEQUENCE [LARGE SCALE GENOMIC DNA]</scope>
    <source>
        <strain evidence="4 5">FACHB-838</strain>
    </source>
</reference>
<evidence type="ECO:0000256" key="2">
    <source>
        <dbReference type="PROSITE-ProRule" id="PRU00169"/>
    </source>
</evidence>
<dbReference type="InterPro" id="IPR050595">
    <property type="entry name" value="Bact_response_regulator"/>
</dbReference>
<evidence type="ECO:0000313" key="4">
    <source>
        <dbReference type="EMBL" id="MBD2536625.1"/>
    </source>
</evidence>
<gene>
    <name evidence="4" type="ORF">H6G97_48165</name>
</gene>
<protein>
    <submittedName>
        <fullName evidence="4">Response regulator</fullName>
    </submittedName>
</protein>
<dbReference type="RefSeq" id="WP_190947318.1">
    <property type="nucleotide sequence ID" value="NZ_JACJSI010000510.1"/>
</dbReference>
<dbReference type="Gene3D" id="3.40.50.2300">
    <property type="match status" value="1"/>
</dbReference>
<name>A0ABR8E7Z1_9NOSO</name>
<dbReference type="PROSITE" id="PS50110">
    <property type="entry name" value="RESPONSE_REGULATORY"/>
    <property type="match status" value="1"/>
</dbReference>
<dbReference type="PANTHER" id="PTHR44591:SF3">
    <property type="entry name" value="RESPONSE REGULATORY DOMAIN-CONTAINING PROTEIN"/>
    <property type="match status" value="1"/>
</dbReference>
<dbReference type="SMART" id="SM00448">
    <property type="entry name" value="REC"/>
    <property type="match status" value="1"/>
</dbReference>